<organism evidence="7 8">
    <name type="scientific">Pomacea canaliculata</name>
    <name type="common">Golden apple snail</name>
    <dbReference type="NCBI Taxonomy" id="400727"/>
    <lineage>
        <taxon>Eukaryota</taxon>
        <taxon>Metazoa</taxon>
        <taxon>Spiralia</taxon>
        <taxon>Lophotrochozoa</taxon>
        <taxon>Mollusca</taxon>
        <taxon>Gastropoda</taxon>
        <taxon>Caenogastropoda</taxon>
        <taxon>Architaenioglossa</taxon>
        <taxon>Ampullarioidea</taxon>
        <taxon>Ampullariidae</taxon>
        <taxon>Pomacea</taxon>
    </lineage>
</organism>
<dbReference type="InterPro" id="IPR043216">
    <property type="entry name" value="PAP-like"/>
</dbReference>
<dbReference type="AlphaFoldDB" id="A0A2T7PV27"/>
<proteinExistence type="inferred from homology"/>
<keyword evidence="4" id="KW-1133">Transmembrane helix</keyword>
<evidence type="ECO:0000256" key="1">
    <source>
        <dbReference type="ARBA" id="ARBA00004141"/>
    </source>
</evidence>
<dbReference type="GO" id="GO:0007165">
    <property type="term" value="P:signal transduction"/>
    <property type="evidence" value="ECO:0007669"/>
    <property type="project" value="TreeGrafter"/>
</dbReference>
<dbReference type="InterPro" id="IPR036938">
    <property type="entry name" value="PAP2/HPO_sf"/>
</dbReference>
<dbReference type="EMBL" id="PZQS01000002">
    <property type="protein sequence ID" value="PVD37273.1"/>
    <property type="molecule type" value="Genomic_DNA"/>
</dbReference>
<comment type="subcellular location">
    <subcellularLocation>
        <location evidence="1">Membrane</location>
        <topology evidence="1">Multi-pass membrane protein</topology>
    </subcellularLocation>
</comment>
<dbReference type="OrthoDB" id="10030083at2759"/>
<evidence type="ECO:0000256" key="5">
    <source>
        <dbReference type="ARBA" id="ARBA00023136"/>
    </source>
</evidence>
<dbReference type="PANTHER" id="PTHR10165">
    <property type="entry name" value="LIPID PHOSPHATE PHOSPHATASE"/>
    <property type="match status" value="1"/>
</dbReference>
<feature type="domain" description="Phosphatidic acid phosphatase type 2/haloperoxidase" evidence="6">
    <location>
        <begin position="115"/>
        <end position="256"/>
    </location>
</feature>
<keyword evidence="8" id="KW-1185">Reference proteome</keyword>
<name>A0A2T7PV27_POMCA</name>
<evidence type="ECO:0000259" key="6">
    <source>
        <dbReference type="SMART" id="SM00014"/>
    </source>
</evidence>
<accession>A0A2T7PV27</accession>
<dbReference type="GO" id="GO:0006644">
    <property type="term" value="P:phospholipid metabolic process"/>
    <property type="evidence" value="ECO:0007669"/>
    <property type="project" value="InterPro"/>
</dbReference>
<protein>
    <recommendedName>
        <fullName evidence="6">Phosphatidic acid phosphatase type 2/haloperoxidase domain-containing protein</fullName>
    </recommendedName>
</protein>
<comment type="caution">
    <text evidence="7">The sequence shown here is derived from an EMBL/GenBank/DDBJ whole genome shotgun (WGS) entry which is preliminary data.</text>
</comment>
<evidence type="ECO:0000313" key="8">
    <source>
        <dbReference type="Proteomes" id="UP000245119"/>
    </source>
</evidence>
<dbReference type="Proteomes" id="UP000245119">
    <property type="component" value="Linkage Group LG2"/>
</dbReference>
<dbReference type="PANTHER" id="PTHR10165:SF103">
    <property type="entry name" value="PHOSPHOLIPID PHOSPHATASE HOMOLOG 1.2 HOMOLOG"/>
    <property type="match status" value="1"/>
</dbReference>
<sequence length="295" mass="33331">MRRWRHVTSVSRAGTVTESEVLEHVITDALLEEAIMASAVFKLRVIPPVRRGFFCDDTSIRYPLRPETINNLTLYTRLGNLVWMHQFTSRGARPREIQASVAQSAVRSWQMSAGAGLLGLRQLSQRVHYRGLQVELRGLRPNFLAGCQPEVDLTSMENCSMHYIENVRCTNPDTALVEELRKSFVSGHATTASFNMLYLQLRLPVSSPRLAKYLFQTMALAWLIFIVASRVRDNYHHSSDIVWGCIQGSVFACVTLYKICPRFARCPLQCSHDILPTTAMTKHPVTTTSSTISKT</sequence>
<dbReference type="Pfam" id="PF01569">
    <property type="entry name" value="PAP2"/>
    <property type="match status" value="1"/>
</dbReference>
<keyword evidence="5" id="KW-0472">Membrane</keyword>
<keyword evidence="3" id="KW-0812">Transmembrane</keyword>
<dbReference type="Gene3D" id="1.20.144.10">
    <property type="entry name" value="Phosphatidic acid phosphatase type 2/haloperoxidase"/>
    <property type="match status" value="1"/>
</dbReference>
<evidence type="ECO:0000313" key="7">
    <source>
        <dbReference type="EMBL" id="PVD37273.1"/>
    </source>
</evidence>
<evidence type="ECO:0000256" key="3">
    <source>
        <dbReference type="ARBA" id="ARBA00022692"/>
    </source>
</evidence>
<reference evidence="7 8" key="1">
    <citation type="submission" date="2018-04" db="EMBL/GenBank/DDBJ databases">
        <title>The genome of golden apple snail Pomacea canaliculata provides insight into stress tolerance and invasive adaptation.</title>
        <authorList>
            <person name="Liu C."/>
            <person name="Liu B."/>
            <person name="Ren Y."/>
            <person name="Zhang Y."/>
            <person name="Wang H."/>
            <person name="Li S."/>
            <person name="Jiang F."/>
            <person name="Yin L."/>
            <person name="Zhang G."/>
            <person name="Qian W."/>
            <person name="Fan W."/>
        </authorList>
    </citation>
    <scope>NUCLEOTIDE SEQUENCE [LARGE SCALE GENOMIC DNA]</scope>
    <source>
        <strain evidence="7">SZHN2017</strain>
        <tissue evidence="7">Muscle</tissue>
    </source>
</reference>
<dbReference type="GO" id="GO:0046839">
    <property type="term" value="P:phospholipid dephosphorylation"/>
    <property type="evidence" value="ECO:0007669"/>
    <property type="project" value="TreeGrafter"/>
</dbReference>
<dbReference type="GO" id="GO:0008195">
    <property type="term" value="F:phosphatidate phosphatase activity"/>
    <property type="evidence" value="ECO:0007669"/>
    <property type="project" value="TreeGrafter"/>
</dbReference>
<evidence type="ECO:0000256" key="4">
    <source>
        <dbReference type="ARBA" id="ARBA00022989"/>
    </source>
</evidence>
<dbReference type="GO" id="GO:0005886">
    <property type="term" value="C:plasma membrane"/>
    <property type="evidence" value="ECO:0007669"/>
    <property type="project" value="TreeGrafter"/>
</dbReference>
<dbReference type="SUPFAM" id="SSF48317">
    <property type="entry name" value="Acid phosphatase/Vanadium-dependent haloperoxidase"/>
    <property type="match status" value="1"/>
</dbReference>
<dbReference type="STRING" id="400727.A0A2T7PV27"/>
<evidence type="ECO:0000256" key="2">
    <source>
        <dbReference type="ARBA" id="ARBA00008816"/>
    </source>
</evidence>
<dbReference type="SMART" id="SM00014">
    <property type="entry name" value="acidPPc"/>
    <property type="match status" value="1"/>
</dbReference>
<comment type="similarity">
    <text evidence="2">Belongs to the PA-phosphatase related phosphoesterase family.</text>
</comment>
<gene>
    <name evidence="7" type="ORF">C0Q70_04270</name>
</gene>
<dbReference type="InterPro" id="IPR000326">
    <property type="entry name" value="PAP2/HPO"/>
</dbReference>